<reference evidence="1 2" key="1">
    <citation type="submission" date="2016-02" db="EMBL/GenBank/DDBJ databases">
        <title>Genome analysis of coral dinoflagellate symbionts highlights evolutionary adaptations to a symbiotic lifestyle.</title>
        <authorList>
            <person name="Aranda M."/>
            <person name="Li Y."/>
            <person name="Liew Y.J."/>
            <person name="Baumgarten S."/>
            <person name="Simakov O."/>
            <person name="Wilson M."/>
            <person name="Piel J."/>
            <person name="Ashoor H."/>
            <person name="Bougouffa S."/>
            <person name="Bajic V.B."/>
            <person name="Ryu T."/>
            <person name="Ravasi T."/>
            <person name="Bayer T."/>
            <person name="Micklem G."/>
            <person name="Kim H."/>
            <person name="Bhak J."/>
            <person name="Lajeunesse T.C."/>
            <person name="Voolstra C.R."/>
        </authorList>
    </citation>
    <scope>NUCLEOTIDE SEQUENCE [LARGE SCALE GENOMIC DNA]</scope>
    <source>
        <strain evidence="1 2">CCMP2467</strain>
    </source>
</reference>
<dbReference type="EMBL" id="LSRX01001499">
    <property type="protein sequence ID" value="OLP79325.1"/>
    <property type="molecule type" value="Genomic_DNA"/>
</dbReference>
<proteinExistence type="predicted"/>
<name>A0A1Q9C8V5_SYMMI</name>
<gene>
    <name evidence="1" type="ORF">AK812_SmicGene40395</name>
</gene>
<dbReference type="AlphaFoldDB" id="A0A1Q9C8V5"/>
<evidence type="ECO:0000313" key="1">
    <source>
        <dbReference type="EMBL" id="OLP79325.1"/>
    </source>
</evidence>
<dbReference type="OrthoDB" id="410984at2759"/>
<accession>A0A1Q9C8V5</accession>
<protein>
    <submittedName>
        <fullName evidence="1">Uncharacterized protein</fullName>
    </submittedName>
</protein>
<sequence>MLVPISPGGVPGVIQFLVIEQNIPPLLSVGLLEHLGMAMDLTTNMVNFQTIGVDMKMVNLPSGDFPVPQVAKDQQDSLGSFIHEEE</sequence>
<keyword evidence="2" id="KW-1185">Reference proteome</keyword>
<comment type="caution">
    <text evidence="1">The sequence shown here is derived from an EMBL/GenBank/DDBJ whole genome shotgun (WGS) entry which is preliminary data.</text>
</comment>
<evidence type="ECO:0000313" key="2">
    <source>
        <dbReference type="Proteomes" id="UP000186817"/>
    </source>
</evidence>
<dbReference type="Proteomes" id="UP000186817">
    <property type="component" value="Unassembled WGS sequence"/>
</dbReference>
<organism evidence="1 2">
    <name type="scientific">Symbiodinium microadriaticum</name>
    <name type="common">Dinoflagellate</name>
    <name type="synonym">Zooxanthella microadriatica</name>
    <dbReference type="NCBI Taxonomy" id="2951"/>
    <lineage>
        <taxon>Eukaryota</taxon>
        <taxon>Sar</taxon>
        <taxon>Alveolata</taxon>
        <taxon>Dinophyceae</taxon>
        <taxon>Suessiales</taxon>
        <taxon>Symbiodiniaceae</taxon>
        <taxon>Symbiodinium</taxon>
    </lineage>
</organism>